<protein>
    <submittedName>
        <fullName evidence="1">Uncharacterized protein</fullName>
    </submittedName>
</protein>
<proteinExistence type="predicted"/>
<reference evidence="1 2" key="1">
    <citation type="submission" date="2022-05" db="EMBL/GenBank/DDBJ databases">
        <authorList>
            <consortium name="Genoscope - CEA"/>
            <person name="William W."/>
        </authorList>
    </citation>
    <scope>NUCLEOTIDE SEQUENCE [LARGE SCALE GENOMIC DNA]</scope>
</reference>
<dbReference type="Proteomes" id="UP001159405">
    <property type="component" value="Unassembled WGS sequence"/>
</dbReference>
<comment type="caution">
    <text evidence="1">The sequence shown here is derived from an EMBL/GenBank/DDBJ whole genome shotgun (WGS) entry which is preliminary data.</text>
</comment>
<name>A0ABN8QNU0_9CNID</name>
<sequence>MGSQEDRRKLNSLPNEIWSLIGEANFVILALTDCTLSSKHYSGRCKPRRSHLTECEDILYSLWSGVDRDILVIFSSFSSFPINVCKFNLQALFQNKRSSRSSI</sequence>
<evidence type="ECO:0000313" key="2">
    <source>
        <dbReference type="Proteomes" id="UP001159405"/>
    </source>
</evidence>
<gene>
    <name evidence="1" type="ORF">PLOB_00007207</name>
</gene>
<dbReference type="EMBL" id="CALNXK010000133">
    <property type="protein sequence ID" value="CAH3165538.1"/>
    <property type="molecule type" value="Genomic_DNA"/>
</dbReference>
<accession>A0ABN8QNU0</accession>
<evidence type="ECO:0000313" key="1">
    <source>
        <dbReference type="EMBL" id="CAH3165538.1"/>
    </source>
</evidence>
<keyword evidence="2" id="KW-1185">Reference proteome</keyword>
<organism evidence="1 2">
    <name type="scientific">Porites lobata</name>
    <dbReference type="NCBI Taxonomy" id="104759"/>
    <lineage>
        <taxon>Eukaryota</taxon>
        <taxon>Metazoa</taxon>
        <taxon>Cnidaria</taxon>
        <taxon>Anthozoa</taxon>
        <taxon>Hexacorallia</taxon>
        <taxon>Scleractinia</taxon>
        <taxon>Fungiina</taxon>
        <taxon>Poritidae</taxon>
        <taxon>Porites</taxon>
    </lineage>
</organism>